<evidence type="ECO:0000313" key="2">
    <source>
        <dbReference type="Proteomes" id="UP000242501"/>
    </source>
</evidence>
<evidence type="ECO:0000313" key="1">
    <source>
        <dbReference type="EMBL" id="SDB94583.1"/>
    </source>
</evidence>
<dbReference type="OrthoDB" id="9799840at2"/>
<dbReference type="STRING" id="1219383.SAMN05421733_10693"/>
<accession>A0A1G6HK99</accession>
<dbReference type="PANTHER" id="PTHR43857:SF1">
    <property type="entry name" value="YJGH FAMILY PROTEIN"/>
    <property type="match status" value="1"/>
</dbReference>
<dbReference type="EMBL" id="FMYL01000006">
    <property type="protein sequence ID" value="SDB94583.1"/>
    <property type="molecule type" value="Genomic_DNA"/>
</dbReference>
<dbReference type="Pfam" id="PF01042">
    <property type="entry name" value="Ribonuc_L-PSP"/>
    <property type="match status" value="1"/>
</dbReference>
<dbReference type="Gene3D" id="3.30.1330.40">
    <property type="entry name" value="RutC-like"/>
    <property type="match status" value="1"/>
</dbReference>
<name>A0A1G6HK99_9GAMM</name>
<dbReference type="SUPFAM" id="SSF55298">
    <property type="entry name" value="YjgF-like"/>
    <property type="match status" value="1"/>
</dbReference>
<dbReference type="InterPro" id="IPR006175">
    <property type="entry name" value="YjgF/YER057c/UK114"/>
</dbReference>
<dbReference type="PANTHER" id="PTHR43857">
    <property type="entry name" value="BLR7761 PROTEIN"/>
    <property type="match status" value="1"/>
</dbReference>
<dbReference type="Proteomes" id="UP000242501">
    <property type="component" value="Unassembled WGS sequence"/>
</dbReference>
<dbReference type="InterPro" id="IPR035959">
    <property type="entry name" value="RutC-like_sf"/>
</dbReference>
<sequence>MTQVIKVKTGSKFEDEYSYSRIVSVDNWIFVSNTAGRNPDTKEIPEDLVEQTKQVFKNIETALVRVDSSLEDVIAARIFVPNPKDTFVVMDIFGKQFKGIDPTITVTNSPLVASYYKVEVEVTAYRNASKAEIKKLTF</sequence>
<organism evidence="1 2">
    <name type="scientific">Acinetobacter boissieri</name>
    <dbReference type="NCBI Taxonomy" id="1219383"/>
    <lineage>
        <taxon>Bacteria</taxon>
        <taxon>Pseudomonadati</taxon>
        <taxon>Pseudomonadota</taxon>
        <taxon>Gammaproteobacteria</taxon>
        <taxon>Moraxellales</taxon>
        <taxon>Moraxellaceae</taxon>
        <taxon>Acinetobacter</taxon>
    </lineage>
</organism>
<reference evidence="2" key="1">
    <citation type="submission" date="2016-09" db="EMBL/GenBank/DDBJ databases">
        <authorList>
            <person name="Varghese N."/>
            <person name="Submissions S."/>
        </authorList>
    </citation>
    <scope>NUCLEOTIDE SEQUENCE [LARGE SCALE GENOMIC DNA]</scope>
    <source>
        <strain evidence="2">ANC 4422</strain>
    </source>
</reference>
<proteinExistence type="predicted"/>
<keyword evidence="2" id="KW-1185">Reference proteome</keyword>
<dbReference type="RefSeq" id="WP_092748197.1">
    <property type="nucleotide sequence ID" value="NZ_FMYL01000006.1"/>
</dbReference>
<protein>
    <submittedName>
        <fullName evidence="1">Enamine deaminase RidA, house cleaning of reactive enamine intermediates, YjgF/YER057c/UK114 family</fullName>
    </submittedName>
</protein>
<dbReference type="AlphaFoldDB" id="A0A1G6HK99"/>
<gene>
    <name evidence="1" type="ORF">SAMN05421733_10693</name>
</gene>